<proteinExistence type="predicted"/>
<accession>A0A543DL69</accession>
<keyword evidence="3" id="KW-0808">Transferase</keyword>
<dbReference type="OrthoDB" id="9785768at2"/>
<dbReference type="InterPro" id="IPR016039">
    <property type="entry name" value="Thiolase-like"/>
</dbReference>
<dbReference type="RefSeq" id="WP_142058712.1">
    <property type="nucleotide sequence ID" value="NZ_VFPA01000003.1"/>
</dbReference>
<comment type="caution">
    <text evidence="3">The sequence shown here is derived from an EMBL/GenBank/DDBJ whole genome shotgun (WGS) entry which is preliminary data.</text>
</comment>
<feature type="domain" description="Thiolase C-terminal" evidence="2">
    <location>
        <begin position="233"/>
        <end position="376"/>
    </location>
</feature>
<keyword evidence="4" id="KW-1185">Reference proteome</keyword>
<dbReference type="EMBL" id="VFPA01000003">
    <property type="protein sequence ID" value="TQM10106.1"/>
    <property type="molecule type" value="Genomic_DNA"/>
</dbReference>
<dbReference type="Proteomes" id="UP000315677">
    <property type="component" value="Unassembled WGS sequence"/>
</dbReference>
<sequence>MTAWVSGSGLTPFGRLPGRDALGWQTTAALGALDDAGLRPRDVDAVYAGYATTAGHLMPADLLAAHLGIRPAVATGLSSGGATGLAMVAAAVRLVESGEAGTVLVAAGEDRASGQSGETSTRTLAQVGHRDYEVPTGCTVPGYYGLLASAHLHRHGLGRADLAPLAVQMRTHAARHPGAHHRAPLTAADVLASRPVAEPLHLLDCCPVSDGGTAFVVTDRPRDPRAVRVLGVGEAHRHQHLCEADPEAFGAGDAARRALRRSDRTLADIDVAGIYDSFTITLALLLEEIGFCAPGRSGADAACGRFDLDGALPLNTHGGLLSYGHCGVAGGMAHLAEVVTQLRGEAGERAVARPPRTGFVHADGGVMSAHVSVVLEGPR</sequence>
<evidence type="ECO:0000313" key="4">
    <source>
        <dbReference type="Proteomes" id="UP000315677"/>
    </source>
</evidence>
<dbReference type="InterPro" id="IPR055140">
    <property type="entry name" value="Thiolase_C_2"/>
</dbReference>
<evidence type="ECO:0000259" key="1">
    <source>
        <dbReference type="Pfam" id="PF00108"/>
    </source>
</evidence>
<dbReference type="CDD" id="cd00829">
    <property type="entry name" value="SCP-x_thiolase"/>
    <property type="match status" value="1"/>
</dbReference>
<feature type="domain" description="Thiolase N-terminal" evidence="1">
    <location>
        <begin position="21"/>
        <end position="217"/>
    </location>
</feature>
<dbReference type="PANTHER" id="PTHR42870">
    <property type="entry name" value="ACETYL-COA C-ACETYLTRANSFERASE"/>
    <property type="match status" value="1"/>
</dbReference>
<protein>
    <submittedName>
        <fullName evidence="3">Acetyl-CoA acetyltransferase</fullName>
    </submittedName>
</protein>
<dbReference type="PIRSF" id="PIRSF000429">
    <property type="entry name" value="Ac-CoA_Ac_transf"/>
    <property type="match status" value="1"/>
</dbReference>
<dbReference type="Pfam" id="PF00108">
    <property type="entry name" value="Thiolase_N"/>
    <property type="match status" value="1"/>
</dbReference>
<evidence type="ECO:0000259" key="2">
    <source>
        <dbReference type="Pfam" id="PF22691"/>
    </source>
</evidence>
<evidence type="ECO:0000313" key="3">
    <source>
        <dbReference type="EMBL" id="TQM10106.1"/>
    </source>
</evidence>
<dbReference type="AlphaFoldDB" id="A0A543DL69"/>
<dbReference type="SUPFAM" id="SSF53901">
    <property type="entry name" value="Thiolase-like"/>
    <property type="match status" value="2"/>
</dbReference>
<gene>
    <name evidence="3" type="ORF">FB558_5888</name>
</gene>
<reference evidence="3 4" key="1">
    <citation type="submission" date="2019-06" db="EMBL/GenBank/DDBJ databases">
        <title>Sequencing the genomes of 1000 actinobacteria strains.</title>
        <authorList>
            <person name="Klenk H.-P."/>
        </authorList>
    </citation>
    <scope>NUCLEOTIDE SEQUENCE [LARGE SCALE GENOMIC DNA]</scope>
    <source>
        <strain evidence="3 4">DSM 45301</strain>
    </source>
</reference>
<dbReference type="Pfam" id="PF22691">
    <property type="entry name" value="Thiolase_C_1"/>
    <property type="match status" value="1"/>
</dbReference>
<dbReference type="Gene3D" id="3.40.47.10">
    <property type="match status" value="1"/>
</dbReference>
<name>A0A543DL69_9PSEU</name>
<organism evidence="3 4">
    <name type="scientific">Pseudonocardia kunmingensis</name>
    <dbReference type="NCBI Taxonomy" id="630975"/>
    <lineage>
        <taxon>Bacteria</taxon>
        <taxon>Bacillati</taxon>
        <taxon>Actinomycetota</taxon>
        <taxon>Actinomycetes</taxon>
        <taxon>Pseudonocardiales</taxon>
        <taxon>Pseudonocardiaceae</taxon>
        <taxon>Pseudonocardia</taxon>
    </lineage>
</organism>
<dbReference type="InterPro" id="IPR002155">
    <property type="entry name" value="Thiolase"/>
</dbReference>
<dbReference type="GO" id="GO:0016747">
    <property type="term" value="F:acyltransferase activity, transferring groups other than amino-acyl groups"/>
    <property type="evidence" value="ECO:0007669"/>
    <property type="project" value="InterPro"/>
</dbReference>
<dbReference type="InterPro" id="IPR020616">
    <property type="entry name" value="Thiolase_N"/>
</dbReference>
<dbReference type="PANTHER" id="PTHR42870:SF1">
    <property type="entry name" value="NON-SPECIFIC LIPID-TRANSFER PROTEIN-LIKE 2"/>
    <property type="match status" value="1"/>
</dbReference>